<dbReference type="Proteomes" id="UP001064489">
    <property type="component" value="Chromosome 9"/>
</dbReference>
<keyword evidence="2" id="KW-0812">Transmembrane</keyword>
<sequence>MALVYQALLALFITVVLSSCRDGLQKYLEDEKEGVFRDNFVPLYTVVTRSVRDGTITLTIKFLHFFVAKSLQFRFLLALQSASCYFGWHLLDRFHPCTLSEAHQRALQVEKTITRRGGGGLLSGNDSGTTARTCTSSGSPTSQAAAFSSDVVPRPVAHPKQQPRSPSGLRCFSYGDVKHIQSECKKVVFVEPEDSQEELVENIGVEPIFDEEKEVQEEDVGVGEEPQFDVVETMEEDLVDSDTGAFEQRLCAEGQQFEEEDEAETRDELQFDGEEMFTEDWVEGDVGPLLMVRPVVITIIDDVKPKIDEEECYSAPKFDKEVVLGRDDTAEVQGTTMVFLDRASATSDNKGVVKRYKYERQRCATASAPVDDDDDDDDDEPYSNVDSVKNGIIVVCSMFAAFCLEAILNLNLVALIGSNCNRIR</sequence>
<keyword evidence="5" id="KW-1185">Reference proteome</keyword>
<organism evidence="4 5">
    <name type="scientific">Acer negundo</name>
    <name type="common">Box elder</name>
    <dbReference type="NCBI Taxonomy" id="4023"/>
    <lineage>
        <taxon>Eukaryota</taxon>
        <taxon>Viridiplantae</taxon>
        <taxon>Streptophyta</taxon>
        <taxon>Embryophyta</taxon>
        <taxon>Tracheophyta</taxon>
        <taxon>Spermatophyta</taxon>
        <taxon>Magnoliopsida</taxon>
        <taxon>eudicotyledons</taxon>
        <taxon>Gunneridae</taxon>
        <taxon>Pentapetalae</taxon>
        <taxon>rosids</taxon>
        <taxon>malvids</taxon>
        <taxon>Sapindales</taxon>
        <taxon>Sapindaceae</taxon>
        <taxon>Hippocastanoideae</taxon>
        <taxon>Acereae</taxon>
        <taxon>Acer</taxon>
    </lineage>
</organism>
<evidence type="ECO:0000313" key="5">
    <source>
        <dbReference type="Proteomes" id="UP001064489"/>
    </source>
</evidence>
<keyword evidence="2" id="KW-0472">Membrane</keyword>
<dbReference type="EMBL" id="JAJSOW010000001">
    <property type="protein sequence ID" value="KAI9201453.1"/>
    <property type="molecule type" value="Genomic_DNA"/>
</dbReference>
<dbReference type="AlphaFoldDB" id="A0AAD5JJ26"/>
<evidence type="ECO:0000313" key="4">
    <source>
        <dbReference type="EMBL" id="KAI9201453.1"/>
    </source>
</evidence>
<accession>A0AAD5JJ26</accession>
<feature type="signal peptide" evidence="3">
    <location>
        <begin position="1"/>
        <end position="18"/>
    </location>
</feature>
<feature type="chain" id="PRO_5042278536" evidence="3">
    <location>
        <begin position="19"/>
        <end position="424"/>
    </location>
</feature>
<feature type="compositionally biased region" description="Polar residues" evidence="1">
    <location>
        <begin position="129"/>
        <end position="146"/>
    </location>
</feature>
<evidence type="ECO:0000256" key="3">
    <source>
        <dbReference type="SAM" id="SignalP"/>
    </source>
</evidence>
<evidence type="ECO:0000256" key="1">
    <source>
        <dbReference type="SAM" id="MobiDB-lite"/>
    </source>
</evidence>
<feature type="region of interest" description="Disordered" evidence="1">
    <location>
        <begin position="117"/>
        <end position="168"/>
    </location>
</feature>
<gene>
    <name evidence="4" type="ORF">LWI28_023748</name>
</gene>
<protein>
    <submittedName>
        <fullName evidence="4">Uncharacterized protein</fullName>
    </submittedName>
</protein>
<evidence type="ECO:0000256" key="2">
    <source>
        <dbReference type="SAM" id="Phobius"/>
    </source>
</evidence>
<keyword evidence="2" id="KW-1133">Transmembrane helix</keyword>
<keyword evidence="3" id="KW-0732">Signal</keyword>
<feature type="transmembrane region" description="Helical" evidence="2">
    <location>
        <begin position="392"/>
        <end position="416"/>
    </location>
</feature>
<comment type="caution">
    <text evidence="4">The sequence shown here is derived from an EMBL/GenBank/DDBJ whole genome shotgun (WGS) entry which is preliminary data.</text>
</comment>
<reference evidence="4" key="2">
    <citation type="submission" date="2023-02" db="EMBL/GenBank/DDBJ databases">
        <authorList>
            <person name="Swenson N.G."/>
            <person name="Wegrzyn J.L."/>
            <person name="Mcevoy S.L."/>
        </authorList>
    </citation>
    <scope>NUCLEOTIDE SEQUENCE</scope>
    <source>
        <strain evidence="4">91603</strain>
        <tissue evidence="4">Leaf</tissue>
    </source>
</reference>
<reference evidence="4" key="1">
    <citation type="journal article" date="2022" name="Plant J.">
        <title>Strategies of tolerance reflected in two North American maple genomes.</title>
        <authorList>
            <person name="McEvoy S.L."/>
            <person name="Sezen U.U."/>
            <person name="Trouern-Trend A."/>
            <person name="McMahon S.M."/>
            <person name="Schaberg P.G."/>
            <person name="Yang J."/>
            <person name="Wegrzyn J.L."/>
            <person name="Swenson N.G."/>
        </authorList>
    </citation>
    <scope>NUCLEOTIDE SEQUENCE</scope>
    <source>
        <strain evidence="4">91603</strain>
    </source>
</reference>
<proteinExistence type="predicted"/>
<name>A0AAD5JJ26_ACENE</name>